<evidence type="ECO:0000259" key="2">
    <source>
        <dbReference type="PROSITE" id="PS50022"/>
    </source>
</evidence>
<dbReference type="InterPro" id="IPR008979">
    <property type="entry name" value="Galactose-bd-like_sf"/>
</dbReference>
<gene>
    <name evidence="3" type="ORF">FAZ15_13485</name>
</gene>
<dbReference type="PROSITE" id="PS51257">
    <property type="entry name" value="PROKAR_LIPOPROTEIN"/>
    <property type="match status" value="1"/>
</dbReference>
<keyword evidence="1" id="KW-0472">Membrane</keyword>
<feature type="transmembrane region" description="Helical" evidence="1">
    <location>
        <begin position="303"/>
        <end position="323"/>
    </location>
</feature>
<dbReference type="Gene3D" id="2.60.40.1740">
    <property type="entry name" value="hypothetical protein (bacova_03559)"/>
    <property type="match status" value="1"/>
</dbReference>
<protein>
    <submittedName>
        <fullName evidence="3">DUF1735 domain-containing protein</fullName>
    </submittedName>
</protein>
<dbReference type="OrthoDB" id="622724at2"/>
<name>A0A4U0NYW0_9SPHI</name>
<evidence type="ECO:0000256" key="1">
    <source>
        <dbReference type="SAM" id="Phobius"/>
    </source>
</evidence>
<keyword evidence="4" id="KW-1185">Reference proteome</keyword>
<dbReference type="Pfam" id="PF00754">
    <property type="entry name" value="F5_F8_type_C"/>
    <property type="match status" value="1"/>
</dbReference>
<evidence type="ECO:0000313" key="3">
    <source>
        <dbReference type="EMBL" id="TJZ59900.1"/>
    </source>
</evidence>
<dbReference type="InterPro" id="IPR000421">
    <property type="entry name" value="FA58C"/>
</dbReference>
<dbReference type="Pfam" id="PF08522">
    <property type="entry name" value="BT_3987-like_N"/>
    <property type="match status" value="1"/>
</dbReference>
<accession>A0A4U0NYW0</accession>
<keyword evidence="1" id="KW-1133">Transmembrane helix</keyword>
<organism evidence="3 4">
    <name type="scientific">Sphingobacterium olei</name>
    <dbReference type="NCBI Taxonomy" id="2571155"/>
    <lineage>
        <taxon>Bacteria</taxon>
        <taxon>Pseudomonadati</taxon>
        <taxon>Bacteroidota</taxon>
        <taxon>Sphingobacteriia</taxon>
        <taxon>Sphingobacteriales</taxon>
        <taxon>Sphingobacteriaceae</taxon>
        <taxon>Sphingobacterium</taxon>
    </lineage>
</organism>
<dbReference type="InterPro" id="IPR013728">
    <property type="entry name" value="BT_3987-like_N"/>
</dbReference>
<dbReference type="Proteomes" id="UP000306808">
    <property type="component" value="Unassembled WGS sequence"/>
</dbReference>
<reference evidence="3 4" key="1">
    <citation type="submission" date="2019-04" db="EMBL/GenBank/DDBJ databases">
        <title>Sphingobacterium olei sp. nov., isolated from oil-contaminated soil.</title>
        <authorList>
            <person name="Liu B."/>
        </authorList>
    </citation>
    <scope>NUCLEOTIDE SEQUENCE [LARGE SCALE GENOMIC DNA]</scope>
    <source>
        <strain evidence="3 4">HAL-9</strain>
    </source>
</reference>
<dbReference type="PROSITE" id="PS50022">
    <property type="entry name" value="FA58C_3"/>
    <property type="match status" value="1"/>
</dbReference>
<dbReference type="SUPFAM" id="SSF49785">
    <property type="entry name" value="Galactose-binding domain-like"/>
    <property type="match status" value="1"/>
</dbReference>
<dbReference type="Gene3D" id="2.60.120.260">
    <property type="entry name" value="Galactose-binding domain-like"/>
    <property type="match status" value="1"/>
</dbReference>
<comment type="caution">
    <text evidence="3">The sequence shown here is derived from an EMBL/GenBank/DDBJ whole genome shotgun (WGS) entry which is preliminary data.</text>
</comment>
<dbReference type="RefSeq" id="WP_136901841.1">
    <property type="nucleotide sequence ID" value="NZ_SUME01000005.1"/>
</dbReference>
<proteinExistence type="predicted"/>
<dbReference type="EMBL" id="SUME01000005">
    <property type="protein sequence ID" value="TJZ59900.1"/>
    <property type="molecule type" value="Genomic_DNA"/>
</dbReference>
<sequence>MKKFTYNILAIGFFVLLLAACKKEESRREVLTEGRVTFDLPTSSDVVQQNLDIKEVSLLSMEMKAALLGGTSSDPHYVTFAPDTTKIAAYREKYGSAALLLPSLNYLFYKSTVAINAGSNVSESAVLNLSFQNLLRPNSTYVLPLAITAVDGIIQDPGTRKVVYYVFNTGDALYVDHAGFTVTATASSTAGANTASRAVDPNTGTTYWASATSEVFPQFLHIDYAREVSFSGVDIFYPTSVNINYATLGGDPTSVKLETSMDNSTWIDQGTYSVDIRNTARKHTMNLPSQTTARYVRVTVLEAAPYVSGTLTFSVVLVSGIMLRN</sequence>
<evidence type="ECO:0000313" key="4">
    <source>
        <dbReference type="Proteomes" id="UP000306808"/>
    </source>
</evidence>
<dbReference type="AlphaFoldDB" id="A0A4U0NYW0"/>
<feature type="domain" description="F5/8 type C" evidence="2">
    <location>
        <begin position="162"/>
        <end position="318"/>
    </location>
</feature>
<keyword evidence="1" id="KW-0812">Transmembrane</keyword>